<dbReference type="AlphaFoldDB" id="A0AA39C2Y9"/>
<comment type="caution">
    <text evidence="8">The sequence shown here is derived from an EMBL/GenBank/DDBJ whole genome shotgun (WGS) entry which is preliminary data.</text>
</comment>
<dbReference type="SUPFAM" id="SSF54631">
    <property type="entry name" value="CBS-domain pair"/>
    <property type="match status" value="1"/>
</dbReference>
<dbReference type="PANTHER" id="PTHR13780">
    <property type="entry name" value="AMP-ACTIVATED PROTEIN KINASE, GAMMA REGULATORY SUBUNIT"/>
    <property type="match status" value="1"/>
</dbReference>
<evidence type="ECO:0000256" key="5">
    <source>
        <dbReference type="ARBA" id="ARBA00025878"/>
    </source>
</evidence>
<dbReference type="Gene3D" id="3.40.30.10">
    <property type="entry name" value="Glutaredoxin"/>
    <property type="match status" value="1"/>
</dbReference>
<dbReference type="InterPro" id="IPR003782">
    <property type="entry name" value="SCO1/SenC"/>
</dbReference>
<name>A0AA39C2Y9_9HYME</name>
<dbReference type="GO" id="GO:0019901">
    <property type="term" value="F:protein kinase binding"/>
    <property type="evidence" value="ECO:0007669"/>
    <property type="project" value="TreeGrafter"/>
</dbReference>
<feature type="non-terminal residue" evidence="8">
    <location>
        <position position="190"/>
    </location>
</feature>
<keyword evidence="3" id="KW-0677">Repeat</keyword>
<dbReference type="Gene3D" id="3.10.580.10">
    <property type="entry name" value="CBS-domain"/>
    <property type="match status" value="2"/>
</dbReference>
<dbReference type="Pfam" id="PF02630">
    <property type="entry name" value="SCO1-SenC"/>
    <property type="match status" value="1"/>
</dbReference>
<keyword evidence="6" id="KW-0186">Copper</keyword>
<dbReference type="EMBL" id="JAQQBS010001823">
    <property type="protein sequence ID" value="KAK0156972.1"/>
    <property type="molecule type" value="Genomic_DNA"/>
</dbReference>
<dbReference type="GO" id="GO:0005634">
    <property type="term" value="C:nucleus"/>
    <property type="evidence" value="ECO:0007669"/>
    <property type="project" value="TreeGrafter"/>
</dbReference>
<dbReference type="GO" id="GO:0005737">
    <property type="term" value="C:cytoplasm"/>
    <property type="evidence" value="ECO:0007669"/>
    <property type="project" value="TreeGrafter"/>
</dbReference>
<evidence type="ECO:0000256" key="2">
    <source>
        <dbReference type="ARBA" id="ARBA00010996"/>
    </source>
</evidence>
<dbReference type="GO" id="GO:0031588">
    <property type="term" value="C:nucleotide-activated protein kinase complex"/>
    <property type="evidence" value="ECO:0007669"/>
    <property type="project" value="TreeGrafter"/>
</dbReference>
<evidence type="ECO:0000256" key="3">
    <source>
        <dbReference type="ARBA" id="ARBA00022737"/>
    </source>
</evidence>
<accession>A0AA39C2Y9</accession>
<dbReference type="SUPFAM" id="SSF52833">
    <property type="entry name" value="Thioredoxin-like"/>
    <property type="match status" value="1"/>
</dbReference>
<dbReference type="InterPro" id="IPR050511">
    <property type="entry name" value="AMPK_gamma/SDS23_families"/>
</dbReference>
<dbReference type="PANTHER" id="PTHR13780:SF35">
    <property type="entry name" value="LD22662P"/>
    <property type="match status" value="1"/>
</dbReference>
<evidence type="ECO:0000313" key="8">
    <source>
        <dbReference type="EMBL" id="KAK0156972.1"/>
    </source>
</evidence>
<reference evidence="8" key="1">
    <citation type="journal article" date="2023" name="bioRxiv">
        <title>Scaffold-level genome assemblies of two parasitoid biocontrol wasps reveal the parthenogenesis mechanism and an associated novel virus.</title>
        <authorList>
            <person name="Inwood S."/>
            <person name="Skelly J."/>
            <person name="Guhlin J."/>
            <person name="Harrop T."/>
            <person name="Goldson S."/>
            <person name="Dearden P."/>
        </authorList>
    </citation>
    <scope>NUCLEOTIDE SEQUENCE</scope>
    <source>
        <strain evidence="8">Irish</strain>
        <tissue evidence="8">Whole body</tissue>
    </source>
</reference>
<dbReference type="InterPro" id="IPR000644">
    <property type="entry name" value="CBS_dom"/>
</dbReference>
<keyword evidence="4" id="KW-0129">CBS domain</keyword>
<gene>
    <name evidence="8" type="ORF">PV328_012063</name>
</gene>
<evidence type="ECO:0000256" key="4">
    <source>
        <dbReference type="ARBA" id="ARBA00023122"/>
    </source>
</evidence>
<comment type="similarity">
    <text evidence="1">Belongs to the 5'-AMP-activated protein kinase gamma subunit family.</text>
</comment>
<dbReference type="GO" id="GO:0016208">
    <property type="term" value="F:AMP binding"/>
    <property type="evidence" value="ECO:0007669"/>
    <property type="project" value="TreeGrafter"/>
</dbReference>
<protein>
    <recommendedName>
        <fullName evidence="7">CBS domain-containing protein</fullName>
    </recommendedName>
</protein>
<sequence>PERRRAIGGEFELIDSKGETVKSDDFLGQWVSLYFGATHCPDEDIQPLVSVAPDSSLYLVVQILIQNRIRRLTVIYPDTGNIIVSALPIVDADGKLVDIYSNLDLIKLATNGTYDNLDVTLKTVRNDGWSKGVQDCKLDQTIFTVTEKFVTTQVHWLVVVDDEGKVGRLVIVDDDEKVIINFPIYGLNIL</sequence>
<dbReference type="Pfam" id="PF00571">
    <property type="entry name" value="CBS"/>
    <property type="match status" value="1"/>
</dbReference>
<feature type="domain" description="CBS" evidence="7">
    <location>
        <begin position="46"/>
        <end position="108"/>
    </location>
</feature>
<keyword evidence="6" id="KW-0479">Metal-binding</keyword>
<dbReference type="GO" id="GO:0046872">
    <property type="term" value="F:metal ion binding"/>
    <property type="evidence" value="ECO:0007669"/>
    <property type="project" value="UniProtKB-KW"/>
</dbReference>
<organism evidence="8 9">
    <name type="scientific">Microctonus aethiopoides</name>
    <dbReference type="NCBI Taxonomy" id="144406"/>
    <lineage>
        <taxon>Eukaryota</taxon>
        <taxon>Metazoa</taxon>
        <taxon>Ecdysozoa</taxon>
        <taxon>Arthropoda</taxon>
        <taxon>Hexapoda</taxon>
        <taxon>Insecta</taxon>
        <taxon>Pterygota</taxon>
        <taxon>Neoptera</taxon>
        <taxon>Endopterygota</taxon>
        <taxon>Hymenoptera</taxon>
        <taxon>Apocrita</taxon>
        <taxon>Ichneumonoidea</taxon>
        <taxon>Braconidae</taxon>
        <taxon>Euphorinae</taxon>
        <taxon>Microctonus</taxon>
    </lineage>
</organism>
<dbReference type="InterPro" id="IPR036249">
    <property type="entry name" value="Thioredoxin-like_sf"/>
</dbReference>
<evidence type="ECO:0000313" key="9">
    <source>
        <dbReference type="Proteomes" id="UP001168990"/>
    </source>
</evidence>
<dbReference type="Proteomes" id="UP001168990">
    <property type="component" value="Unassembled WGS sequence"/>
</dbReference>
<comment type="subunit">
    <text evidence="5">AMPK is a heterotrimer of an alpha catalytic subunit (PRKAA1 or PRKAA2), a beta (PRKAB1 or PRKAB2) and a gamma non-catalytic subunits (PRKAG1, PRKAG2 or PRKAG3). Interacts with FNIP1 and FNIP2.</text>
</comment>
<proteinExistence type="inferred from homology"/>
<comment type="similarity">
    <text evidence="2">Belongs to the SCO1/2 family.</text>
</comment>
<dbReference type="GO" id="GO:0019887">
    <property type="term" value="F:protein kinase regulator activity"/>
    <property type="evidence" value="ECO:0007669"/>
    <property type="project" value="TreeGrafter"/>
</dbReference>
<reference evidence="8" key="2">
    <citation type="submission" date="2023-03" db="EMBL/GenBank/DDBJ databases">
        <authorList>
            <person name="Inwood S.N."/>
            <person name="Skelly J.G."/>
            <person name="Guhlin J."/>
            <person name="Harrop T.W.R."/>
            <person name="Goldson S.G."/>
            <person name="Dearden P.K."/>
        </authorList>
    </citation>
    <scope>NUCLEOTIDE SEQUENCE</scope>
    <source>
        <strain evidence="8">Irish</strain>
        <tissue evidence="8">Whole body</tissue>
    </source>
</reference>
<evidence type="ECO:0000259" key="7">
    <source>
        <dbReference type="Pfam" id="PF00571"/>
    </source>
</evidence>
<feature type="binding site" evidence="6">
    <location>
        <position position="40"/>
    </location>
    <ligand>
        <name>Cu cation</name>
        <dbReference type="ChEBI" id="CHEBI:23378"/>
    </ligand>
</feature>
<dbReference type="InterPro" id="IPR046342">
    <property type="entry name" value="CBS_dom_sf"/>
</dbReference>
<evidence type="ECO:0000256" key="1">
    <source>
        <dbReference type="ARBA" id="ARBA00006750"/>
    </source>
</evidence>
<keyword evidence="9" id="KW-1185">Reference proteome</keyword>
<evidence type="ECO:0000256" key="6">
    <source>
        <dbReference type="PIRSR" id="PIRSR603782-1"/>
    </source>
</evidence>